<dbReference type="STRING" id="112413.SAMN05421854_102453"/>
<gene>
    <name evidence="1" type="ORF">SAMN05421854_102453</name>
</gene>
<name>A0A1I5IG68_9PSEU</name>
<dbReference type="OrthoDB" id="10019404at2"/>
<protein>
    <submittedName>
        <fullName evidence="1">Uncharacterized protein</fullName>
    </submittedName>
</protein>
<accession>A0A1I5IG68</accession>
<reference evidence="1 2" key="1">
    <citation type="submission" date="2016-10" db="EMBL/GenBank/DDBJ databases">
        <authorList>
            <person name="de Groot N.N."/>
        </authorList>
    </citation>
    <scope>NUCLEOTIDE SEQUENCE [LARGE SCALE GENOMIC DNA]</scope>
    <source>
        <strain evidence="1 2">DSM 44637</strain>
    </source>
</reference>
<proteinExistence type="predicted"/>
<evidence type="ECO:0000313" key="2">
    <source>
        <dbReference type="Proteomes" id="UP000199137"/>
    </source>
</evidence>
<dbReference type="RefSeq" id="WP_093573032.1">
    <property type="nucleotide sequence ID" value="NZ_FOWC01000002.1"/>
</dbReference>
<evidence type="ECO:0000313" key="1">
    <source>
        <dbReference type="EMBL" id="SFO59553.1"/>
    </source>
</evidence>
<dbReference type="Proteomes" id="UP000199137">
    <property type="component" value="Unassembled WGS sequence"/>
</dbReference>
<dbReference type="AlphaFoldDB" id="A0A1I5IG68"/>
<sequence length="242" mass="26130">MVANDRVERPDSPDFLRNKIRELEEKIDALTRQSKFPFSIGHNGIPDFEVLPDPADPSGGAKVRILNGNGVPVFETFYSTVYNGKTARLNDLAGNAVWGQDEAAGYGMSHPSITYPAGVTFQGTPSATLTGGTAYTIAKGGFMFYHPVLWFKGLVTTPLNWTLRCRVLDGSGTEAATSTSTPTQSGSQYFERMVLLPPSVVGAQNCSAEIVLTPASSGSVQLWPQPFMGTTLGYYNVRTDVH</sequence>
<organism evidence="1 2">
    <name type="scientific">Amycolatopsis rubida</name>
    <dbReference type="NCBI Taxonomy" id="112413"/>
    <lineage>
        <taxon>Bacteria</taxon>
        <taxon>Bacillati</taxon>
        <taxon>Actinomycetota</taxon>
        <taxon>Actinomycetes</taxon>
        <taxon>Pseudonocardiales</taxon>
        <taxon>Pseudonocardiaceae</taxon>
        <taxon>Amycolatopsis</taxon>
    </lineage>
</organism>
<dbReference type="EMBL" id="FOWC01000002">
    <property type="protein sequence ID" value="SFO59553.1"/>
    <property type="molecule type" value="Genomic_DNA"/>
</dbReference>